<dbReference type="Proteomes" id="UP000192760">
    <property type="component" value="Unassembled WGS sequence"/>
</dbReference>
<organism evidence="1 2">
    <name type="scientific">Mycobacterium mantenii</name>
    <dbReference type="NCBI Taxonomy" id="560555"/>
    <lineage>
        <taxon>Bacteria</taxon>
        <taxon>Bacillati</taxon>
        <taxon>Actinomycetota</taxon>
        <taxon>Actinomycetes</taxon>
        <taxon>Mycobacteriales</taxon>
        <taxon>Mycobacteriaceae</taxon>
        <taxon>Mycobacterium</taxon>
        <taxon>Mycobacterium avium complex (MAC)</taxon>
    </lineage>
</organism>
<dbReference type="InterPro" id="IPR011990">
    <property type="entry name" value="TPR-like_helical_dom_sf"/>
</dbReference>
<dbReference type="AlphaFoldDB" id="A0A1X0FQM2"/>
<sequence>MGGRRGRDRVALAAHDDALREAVEVCGSTDEAMVTANGLIDAAEAIGNPWVLAYALFAWGYAFRDTNPDSALDALRRVVPIAQDSGNRFYETQFSYWLCVLEAEHGDPIATLDSLAVAIRNNHETGNVGMLHNPLAILAVVLESLGRYEPAATIAGFAAVNPMAPTTLPELGAAITHLREVLGDQTCGSLARKAETMTIAELVMYAYDQIDRARTELERQG</sequence>
<accession>A0A1X0FQM2</accession>
<gene>
    <name evidence="1" type="ORF">BST30_17465</name>
</gene>
<evidence type="ECO:0000313" key="2">
    <source>
        <dbReference type="Proteomes" id="UP000192760"/>
    </source>
</evidence>
<protein>
    <submittedName>
        <fullName evidence="1">Uncharacterized protein</fullName>
    </submittedName>
</protein>
<reference evidence="1 2" key="1">
    <citation type="submission" date="2017-02" db="EMBL/GenBank/DDBJ databases">
        <title>The new phylogeny of genus Mycobacterium.</title>
        <authorList>
            <person name="Tortoli E."/>
            <person name="Trovato A."/>
            <person name="Cirillo D.M."/>
        </authorList>
    </citation>
    <scope>NUCLEOTIDE SEQUENCE [LARGE SCALE GENOMIC DNA]</scope>
    <source>
        <strain evidence="1 2">DSM 45255</strain>
    </source>
</reference>
<evidence type="ECO:0000313" key="1">
    <source>
        <dbReference type="EMBL" id="ORB04073.1"/>
    </source>
</evidence>
<dbReference type="STRING" id="560555.BST30_17465"/>
<proteinExistence type="predicted"/>
<comment type="caution">
    <text evidence="1">The sequence shown here is derived from an EMBL/GenBank/DDBJ whole genome shotgun (WGS) entry which is preliminary data.</text>
</comment>
<dbReference type="EMBL" id="MVHW01000020">
    <property type="protein sequence ID" value="ORB04073.1"/>
    <property type="molecule type" value="Genomic_DNA"/>
</dbReference>
<name>A0A1X0FQM2_MYCNT</name>
<dbReference type="SUPFAM" id="SSF48452">
    <property type="entry name" value="TPR-like"/>
    <property type="match status" value="1"/>
</dbReference>